<accession>A0A7W7SIP1</accession>
<gene>
    <name evidence="2" type="ORF">F4556_006733</name>
</gene>
<proteinExistence type="predicted"/>
<organism evidence="2 3">
    <name type="scientific">Kitasatospora gansuensis</name>
    <dbReference type="NCBI Taxonomy" id="258050"/>
    <lineage>
        <taxon>Bacteria</taxon>
        <taxon>Bacillati</taxon>
        <taxon>Actinomycetota</taxon>
        <taxon>Actinomycetes</taxon>
        <taxon>Kitasatosporales</taxon>
        <taxon>Streptomycetaceae</taxon>
        <taxon>Kitasatospora</taxon>
    </lineage>
</organism>
<dbReference type="Pfam" id="PF14028">
    <property type="entry name" value="Lant_dehydr_C"/>
    <property type="match status" value="1"/>
</dbReference>
<evidence type="ECO:0000313" key="2">
    <source>
        <dbReference type="EMBL" id="MBB4951198.1"/>
    </source>
</evidence>
<dbReference type="InterPro" id="IPR023809">
    <property type="entry name" value="Thiopep_bacteriocin_synth_dom"/>
</dbReference>
<dbReference type="EMBL" id="JACHJR010000001">
    <property type="protein sequence ID" value="MBB4951198.1"/>
    <property type="molecule type" value="Genomic_DNA"/>
</dbReference>
<name>A0A7W7SIP1_9ACTN</name>
<dbReference type="NCBIfam" id="TIGR03891">
    <property type="entry name" value="thiopep_ocin"/>
    <property type="match status" value="1"/>
</dbReference>
<protein>
    <submittedName>
        <fullName evidence="2">Thiopeptide-type bacteriocin biosynthesis protein</fullName>
    </submittedName>
</protein>
<dbReference type="AlphaFoldDB" id="A0A7W7SIP1"/>
<keyword evidence="3" id="KW-1185">Reference proteome</keyword>
<comment type="caution">
    <text evidence="2">The sequence shown here is derived from an EMBL/GenBank/DDBJ whole genome shotgun (WGS) entry which is preliminary data.</text>
</comment>
<sequence length="311" mass="33205">MSTPNPVGRWRSWHLHTDTLRPAALESLLLRAVAPVVGEHTAGQGEGAPPRPWFFVRYWQGGPHLRLRIADLDDPAATRITAELVARTDAVNAELPPEDRLTPASYRQAAQPLADLGEGGHALDLGELLPPGVHPAVYEPELRRYGGPGQMALSEELFHASSVVALRACRARPGHGRNVADGLEAMAATLSAWPGDRLVLLSAVRDGWTEWSGGSAEGFARTAADQADRLRASAGALVALADGAPSRWSAWTTRLRPAAELWTESHGIPGAGRILGSQLHMTQNRLGVGAGREGMMAAILLDLFQQHSGVS</sequence>
<evidence type="ECO:0000259" key="1">
    <source>
        <dbReference type="Pfam" id="PF14028"/>
    </source>
</evidence>
<reference evidence="2 3" key="1">
    <citation type="submission" date="2020-08" db="EMBL/GenBank/DDBJ databases">
        <title>Sequencing the genomes of 1000 actinobacteria strains.</title>
        <authorList>
            <person name="Klenk H.-P."/>
        </authorList>
    </citation>
    <scope>NUCLEOTIDE SEQUENCE [LARGE SCALE GENOMIC DNA]</scope>
    <source>
        <strain evidence="2 3">DSM 44786</strain>
    </source>
</reference>
<dbReference type="RefSeq" id="WP_184922993.1">
    <property type="nucleotide sequence ID" value="NZ_JACHJR010000001.1"/>
</dbReference>
<evidence type="ECO:0000313" key="3">
    <source>
        <dbReference type="Proteomes" id="UP000573327"/>
    </source>
</evidence>
<feature type="domain" description="Thiopeptide-type bacteriocin biosynthesis" evidence="1">
    <location>
        <begin position="10"/>
        <end position="300"/>
    </location>
</feature>
<dbReference type="Proteomes" id="UP000573327">
    <property type="component" value="Unassembled WGS sequence"/>
</dbReference>